<evidence type="ECO:0000256" key="3">
    <source>
        <dbReference type="ARBA" id="ARBA00023274"/>
    </source>
</evidence>
<evidence type="ECO:0000256" key="2">
    <source>
        <dbReference type="ARBA" id="ARBA00022980"/>
    </source>
</evidence>
<dbReference type="PANTHER" id="PTHR10715:SF0">
    <property type="entry name" value="LARGE RIBOSOMAL SUBUNIT PROTEIN EL6"/>
    <property type="match status" value="1"/>
</dbReference>
<proteinExistence type="inferred from homology"/>
<keyword evidence="2" id="KW-0689">Ribosomal protein</keyword>
<dbReference type="PANTHER" id="PTHR10715">
    <property type="entry name" value="60S RIBOSOMAL PROTEIN L6"/>
    <property type="match status" value="1"/>
</dbReference>
<dbReference type="GO" id="GO:0003735">
    <property type="term" value="F:structural constituent of ribosome"/>
    <property type="evidence" value="ECO:0007669"/>
    <property type="project" value="InterPro"/>
</dbReference>
<keyword evidence="8" id="KW-1185">Reference proteome</keyword>
<evidence type="ECO:0000256" key="6">
    <source>
        <dbReference type="ARBA" id="ARBA00046388"/>
    </source>
</evidence>
<dbReference type="CDD" id="cd13156">
    <property type="entry name" value="KOW_RPL6"/>
    <property type="match status" value="1"/>
</dbReference>
<sequence length="270" mass="30505">MTGVNYAFKYFSNCRGAMAGKKAATKPAPPSLASGKYVFSKAEAARKYLEAKRRQLPKSVKLAKKAQKKKPLVIEKKIGGDKNGGTRLVSTRKPPQFYPINSRQKRFHRRLVNNKNPPKIRKSLQPGTILILLAGVNRGKRVVLLKALKSGLLLVSGPLKVNRVPLRRVHQKLVIATSTRIDISNVKVPEHINDTYFRRHKVKKEAKEGDIFASKPERYTPTEQRKKDQAEVDVQLLKAIKAQPDAAMLVKYLRTIFGLKNNMIPHKLKF</sequence>
<dbReference type="FunFam" id="2.30.30.30:FF:000014">
    <property type="entry name" value="60S ribosomal protein L6"/>
    <property type="match status" value="1"/>
</dbReference>
<evidence type="ECO:0000313" key="7">
    <source>
        <dbReference type="EMBL" id="KAK2709028.1"/>
    </source>
</evidence>
<dbReference type="GO" id="GO:0003723">
    <property type="term" value="F:RNA binding"/>
    <property type="evidence" value="ECO:0007669"/>
    <property type="project" value="TreeGrafter"/>
</dbReference>
<comment type="caution">
    <text evidence="7">The sequence shown here is derived from an EMBL/GenBank/DDBJ whole genome shotgun (WGS) entry which is preliminary data.</text>
</comment>
<dbReference type="Proteomes" id="UP001187531">
    <property type="component" value="Unassembled WGS sequence"/>
</dbReference>
<comment type="similarity">
    <text evidence="1">Belongs to the eukaryotic ribosomal protein eL6 family.</text>
</comment>
<dbReference type="AlphaFoldDB" id="A0AA88HCU3"/>
<evidence type="ECO:0000256" key="4">
    <source>
        <dbReference type="ARBA" id="ARBA00035233"/>
    </source>
</evidence>
<dbReference type="SUPFAM" id="SSF50104">
    <property type="entry name" value="Translation proteins SH3-like domain"/>
    <property type="match status" value="1"/>
</dbReference>
<keyword evidence="3" id="KW-0687">Ribonucleoprotein</keyword>
<accession>A0AA88HCU3</accession>
<comment type="subunit">
    <text evidence="6">Component of the large ribosomal subunit. May bind IPO9 with low affinity.</text>
</comment>
<dbReference type="Pfam" id="PF01159">
    <property type="entry name" value="Ribosomal_L6e"/>
    <property type="match status" value="1"/>
</dbReference>
<evidence type="ECO:0000313" key="8">
    <source>
        <dbReference type="Proteomes" id="UP001187531"/>
    </source>
</evidence>
<dbReference type="Gene3D" id="2.30.30.30">
    <property type="match status" value="1"/>
</dbReference>
<gene>
    <name evidence="7" type="ORF">QYM36_014603</name>
</gene>
<dbReference type="EMBL" id="JAVRJZ010000018">
    <property type="protein sequence ID" value="KAK2709028.1"/>
    <property type="molecule type" value="Genomic_DNA"/>
</dbReference>
<dbReference type="GO" id="GO:0022625">
    <property type="term" value="C:cytosolic large ribosomal subunit"/>
    <property type="evidence" value="ECO:0007669"/>
    <property type="project" value="TreeGrafter"/>
</dbReference>
<name>A0AA88HCU3_ARTSF</name>
<dbReference type="InterPro" id="IPR008991">
    <property type="entry name" value="Translation_prot_SH3-like_sf"/>
</dbReference>
<dbReference type="InterPro" id="IPR000915">
    <property type="entry name" value="60S_ribosomal_eL6"/>
</dbReference>
<dbReference type="GO" id="GO:0002181">
    <property type="term" value="P:cytoplasmic translation"/>
    <property type="evidence" value="ECO:0007669"/>
    <property type="project" value="TreeGrafter"/>
</dbReference>
<protein>
    <recommendedName>
        <fullName evidence="4">Large ribosomal subunit protein eL6</fullName>
    </recommendedName>
    <alternativeName>
        <fullName evidence="5">60S ribosomal protein L6</fullName>
    </alternativeName>
</protein>
<organism evidence="7 8">
    <name type="scientific">Artemia franciscana</name>
    <name type="common">Brine shrimp</name>
    <name type="synonym">Artemia sanfranciscana</name>
    <dbReference type="NCBI Taxonomy" id="6661"/>
    <lineage>
        <taxon>Eukaryota</taxon>
        <taxon>Metazoa</taxon>
        <taxon>Ecdysozoa</taxon>
        <taxon>Arthropoda</taxon>
        <taxon>Crustacea</taxon>
        <taxon>Branchiopoda</taxon>
        <taxon>Anostraca</taxon>
        <taxon>Artemiidae</taxon>
        <taxon>Artemia</taxon>
    </lineage>
</organism>
<dbReference type="InterPro" id="IPR014722">
    <property type="entry name" value="Rib_uL2_dom2"/>
</dbReference>
<evidence type="ECO:0000256" key="1">
    <source>
        <dbReference type="ARBA" id="ARBA00010592"/>
    </source>
</evidence>
<dbReference type="InterPro" id="IPR041997">
    <property type="entry name" value="Ribosomal_eL6_KOW"/>
</dbReference>
<dbReference type="GO" id="GO:0000027">
    <property type="term" value="P:ribosomal large subunit assembly"/>
    <property type="evidence" value="ECO:0007669"/>
    <property type="project" value="TreeGrafter"/>
</dbReference>
<reference evidence="7" key="1">
    <citation type="submission" date="2023-07" db="EMBL/GenBank/DDBJ databases">
        <title>Chromosome-level genome assembly of Artemia franciscana.</title>
        <authorList>
            <person name="Jo E."/>
        </authorList>
    </citation>
    <scope>NUCLEOTIDE SEQUENCE</scope>
    <source>
        <tissue evidence="7">Whole body</tissue>
    </source>
</reference>
<evidence type="ECO:0000256" key="5">
    <source>
        <dbReference type="ARBA" id="ARBA00035351"/>
    </source>
</evidence>